<evidence type="ECO:0000313" key="3">
    <source>
        <dbReference type="Proteomes" id="UP000176544"/>
    </source>
</evidence>
<feature type="transmembrane region" description="Helical" evidence="1">
    <location>
        <begin position="6"/>
        <end position="25"/>
    </location>
</feature>
<sequence length="89" mass="10763">MSRKKKFVVTAGAFTAIFTTIYIVMRIKKAHEMKGLTPEQWQETERALKLARRKHLKEMLEREASELPEDERDLSWFRAKIREWIYNHL</sequence>
<reference evidence="2 3" key="1">
    <citation type="journal article" date="2016" name="Nat. Commun.">
        <title>Thousands of microbial genomes shed light on interconnected biogeochemical processes in an aquifer system.</title>
        <authorList>
            <person name="Anantharaman K."/>
            <person name="Brown C.T."/>
            <person name="Hug L.A."/>
            <person name="Sharon I."/>
            <person name="Castelle C.J."/>
            <person name="Probst A.J."/>
            <person name="Thomas B.C."/>
            <person name="Singh A."/>
            <person name="Wilkins M.J."/>
            <person name="Karaoz U."/>
            <person name="Brodie E.L."/>
            <person name="Williams K.H."/>
            <person name="Hubbard S.S."/>
            <person name="Banfield J.F."/>
        </authorList>
    </citation>
    <scope>NUCLEOTIDE SEQUENCE [LARGE SCALE GENOMIC DNA]</scope>
</reference>
<evidence type="ECO:0000313" key="2">
    <source>
        <dbReference type="EMBL" id="OGY60681.1"/>
    </source>
</evidence>
<evidence type="ECO:0000256" key="1">
    <source>
        <dbReference type="SAM" id="Phobius"/>
    </source>
</evidence>
<dbReference type="Proteomes" id="UP000176544">
    <property type="component" value="Unassembled WGS sequence"/>
</dbReference>
<gene>
    <name evidence="2" type="ORF">A3I33_01940</name>
</gene>
<keyword evidence="1" id="KW-1133">Transmembrane helix</keyword>
<dbReference type="STRING" id="1797692.A3I33_01940"/>
<proteinExistence type="predicted"/>
<comment type="caution">
    <text evidence="2">The sequence shown here is derived from an EMBL/GenBank/DDBJ whole genome shotgun (WGS) entry which is preliminary data.</text>
</comment>
<accession>A0A1G1Z7S3</accession>
<name>A0A1G1Z7S3_9BACT</name>
<organism evidence="2 3">
    <name type="scientific">Candidatus Colwellbacteria bacterium RIFCSPLOWO2_02_FULL_45_11</name>
    <dbReference type="NCBI Taxonomy" id="1797692"/>
    <lineage>
        <taxon>Bacteria</taxon>
        <taxon>Candidatus Colwelliibacteriota</taxon>
    </lineage>
</organism>
<dbReference type="EMBL" id="MHJA01000026">
    <property type="protein sequence ID" value="OGY60681.1"/>
    <property type="molecule type" value="Genomic_DNA"/>
</dbReference>
<keyword evidence="1" id="KW-0472">Membrane</keyword>
<dbReference type="AlphaFoldDB" id="A0A1G1Z7S3"/>
<protein>
    <submittedName>
        <fullName evidence="2">Uncharacterized protein</fullName>
    </submittedName>
</protein>
<keyword evidence="1" id="KW-0812">Transmembrane</keyword>